<proteinExistence type="predicted"/>
<keyword evidence="1 5" id="KW-0378">Hydrolase</keyword>
<dbReference type="InterPro" id="IPR010550">
    <property type="entry name" value="DCD_N"/>
</dbReference>
<dbReference type="InterPro" id="IPR053811">
    <property type="entry name" value="DCD_C"/>
</dbReference>
<dbReference type="EC" id="3.5.4.13" evidence="5"/>
<dbReference type="CDD" id="cd07557">
    <property type="entry name" value="trimeric_dUTPase"/>
    <property type="match status" value="1"/>
</dbReference>
<dbReference type="InterPro" id="IPR033704">
    <property type="entry name" value="dUTPase_trimeric"/>
</dbReference>
<feature type="domain" description="2'-deoxycytidine 5'-triphosphate deaminase N-terminal" evidence="3">
    <location>
        <begin position="3"/>
        <end position="164"/>
    </location>
</feature>
<dbReference type="KEGG" id="abaw:D5400_05370"/>
<evidence type="ECO:0000256" key="1">
    <source>
        <dbReference type="ARBA" id="ARBA00022801"/>
    </source>
</evidence>
<keyword evidence="2" id="KW-0546">Nucleotide metabolism</keyword>
<dbReference type="InterPro" id="IPR036157">
    <property type="entry name" value="dUTPase-like_sf"/>
</dbReference>
<evidence type="ECO:0000313" key="6">
    <source>
        <dbReference type="Proteomes" id="UP000268192"/>
    </source>
</evidence>
<dbReference type="NCBIfam" id="NF005734">
    <property type="entry name" value="PRK07559.1"/>
    <property type="match status" value="1"/>
</dbReference>
<sequence length="363" mass="39747">MTPGILADAAIAALFETGALVTERPLDGDQIQPASLDLRLGARAFRVRASFLPGRETPVRTKLDRLKLHEVDLSEGAVLETGCVYIVPLMERLALPAGLSASTNPKSSTGRLDIFTRVMVDGGQEFDKVPAGYHGELYIEISPRTFPIIVRAGSRLSQIRFRSGNALLNEEQLVDLHASERLVSTGDANISGGGIALSIDLEGDEHGLIGYRGKRHTGVIDVDRKAAHDVLDFWEPIHRRQAAEMVLDPDEFYILVSREAVHVPPLFAAEMTPFDPLVGEFRVHYAGFFDPGFGHDPAGGAGSRAVLEVRSHEVPFILEHGQIVGRLVYEHMAERPNALYGTDLSSNYQAQGLKLSKHFRSID</sequence>
<evidence type="ECO:0000256" key="2">
    <source>
        <dbReference type="ARBA" id="ARBA00023080"/>
    </source>
</evidence>
<reference evidence="5 6" key="1">
    <citation type="submission" date="2018-09" db="EMBL/GenBank/DDBJ databases">
        <title>Marinorhizobium profundi gen. nov., sp. nov., isolated from a deep-sea sediment sample from the New Britain Trench and proposal of Marinorhizobiaceae fam. nov. in the order Rhizobiales of the class Alphaproteobacteria.</title>
        <authorList>
            <person name="Cao J."/>
        </authorList>
    </citation>
    <scope>NUCLEOTIDE SEQUENCE [LARGE SCALE GENOMIC DNA]</scope>
    <source>
        <strain evidence="5 6">WS11</strain>
    </source>
</reference>
<organism evidence="5 6">
    <name type="scientific">Georhizobium profundi</name>
    <dbReference type="NCBI Taxonomy" id="2341112"/>
    <lineage>
        <taxon>Bacteria</taxon>
        <taxon>Pseudomonadati</taxon>
        <taxon>Pseudomonadota</taxon>
        <taxon>Alphaproteobacteria</taxon>
        <taxon>Hyphomicrobiales</taxon>
        <taxon>Rhizobiaceae</taxon>
        <taxon>Georhizobium</taxon>
    </lineage>
</organism>
<dbReference type="Pfam" id="PF06559">
    <property type="entry name" value="DCD_N"/>
    <property type="match status" value="1"/>
</dbReference>
<dbReference type="Pfam" id="PF22569">
    <property type="entry name" value="DCD_C"/>
    <property type="match status" value="1"/>
</dbReference>
<evidence type="ECO:0000259" key="3">
    <source>
        <dbReference type="Pfam" id="PF06559"/>
    </source>
</evidence>
<evidence type="ECO:0000259" key="4">
    <source>
        <dbReference type="Pfam" id="PF22569"/>
    </source>
</evidence>
<dbReference type="Gene3D" id="2.70.40.10">
    <property type="match status" value="2"/>
</dbReference>
<dbReference type="EMBL" id="CP032509">
    <property type="protein sequence ID" value="AZN70778.1"/>
    <property type="molecule type" value="Genomic_DNA"/>
</dbReference>
<dbReference type="OrthoDB" id="9807211at2"/>
<evidence type="ECO:0000313" key="5">
    <source>
        <dbReference type="EMBL" id="AZN70778.1"/>
    </source>
</evidence>
<dbReference type="GO" id="GO:0009394">
    <property type="term" value="P:2'-deoxyribonucleotide metabolic process"/>
    <property type="evidence" value="ECO:0007669"/>
    <property type="project" value="InterPro"/>
</dbReference>
<gene>
    <name evidence="5" type="ORF">D5400_05370</name>
</gene>
<dbReference type="AlphaFoldDB" id="A0A3Q8XNQ0"/>
<protein>
    <submittedName>
        <fullName evidence="5">2'-deoxycytidine 5'-triphosphate deaminase</fullName>
        <ecNumber evidence="5">3.5.4.13</ecNumber>
    </submittedName>
</protein>
<name>A0A3Q8XNQ0_9HYPH</name>
<dbReference type="Proteomes" id="UP000268192">
    <property type="component" value="Chromosome"/>
</dbReference>
<dbReference type="RefSeq" id="WP_126008384.1">
    <property type="nucleotide sequence ID" value="NZ_CP032509.1"/>
</dbReference>
<accession>A0A3Q8XNQ0</accession>
<dbReference type="GO" id="GO:0008829">
    <property type="term" value="F:dCTP deaminase activity"/>
    <property type="evidence" value="ECO:0007669"/>
    <property type="project" value="UniProtKB-EC"/>
</dbReference>
<keyword evidence="6" id="KW-1185">Reference proteome</keyword>
<feature type="domain" description="2'-deoxycytidine 5'-triphosphate deaminase C-terminal" evidence="4">
    <location>
        <begin position="170"/>
        <end position="359"/>
    </location>
</feature>
<dbReference type="PANTHER" id="PTHR42680">
    <property type="entry name" value="DCTP DEAMINASE"/>
    <property type="match status" value="1"/>
</dbReference>
<dbReference type="PANTHER" id="PTHR42680:SF3">
    <property type="entry name" value="DCTP DEAMINASE"/>
    <property type="match status" value="1"/>
</dbReference>
<dbReference type="SUPFAM" id="SSF51283">
    <property type="entry name" value="dUTPase-like"/>
    <property type="match status" value="2"/>
</dbReference>